<feature type="transmembrane region" description="Helical" evidence="2">
    <location>
        <begin position="112"/>
        <end position="131"/>
    </location>
</feature>
<dbReference type="EMBL" id="NFZT01000001">
    <property type="protein sequence ID" value="OWV32196.1"/>
    <property type="molecule type" value="Genomic_DNA"/>
</dbReference>
<dbReference type="Proteomes" id="UP000198462">
    <property type="component" value="Unassembled WGS sequence"/>
</dbReference>
<evidence type="ECO:0000256" key="1">
    <source>
        <dbReference type="SAM" id="MobiDB-lite"/>
    </source>
</evidence>
<feature type="domain" description="HTH LytTR-type" evidence="3">
    <location>
        <begin position="188"/>
        <end position="279"/>
    </location>
</feature>
<organism evidence="4 5">
    <name type="scientific">Pacificimonas flava</name>
    <dbReference type="NCBI Taxonomy" id="1234595"/>
    <lineage>
        <taxon>Bacteria</taxon>
        <taxon>Pseudomonadati</taxon>
        <taxon>Pseudomonadota</taxon>
        <taxon>Alphaproteobacteria</taxon>
        <taxon>Sphingomonadales</taxon>
        <taxon>Sphingosinicellaceae</taxon>
        <taxon>Pacificimonas</taxon>
    </lineage>
</organism>
<keyword evidence="2" id="KW-1133">Transmembrane helix</keyword>
<feature type="region of interest" description="Disordered" evidence="1">
    <location>
        <begin position="142"/>
        <end position="177"/>
    </location>
</feature>
<dbReference type="RefSeq" id="WP_088710993.1">
    <property type="nucleotide sequence ID" value="NZ_NFZT01000001.1"/>
</dbReference>
<dbReference type="Gene3D" id="2.40.50.1020">
    <property type="entry name" value="LytTr DNA-binding domain"/>
    <property type="match status" value="1"/>
</dbReference>
<gene>
    <name evidence="4" type="ORF">B5C34_01165</name>
</gene>
<name>A0A219B243_9SPHN</name>
<comment type="caution">
    <text evidence="4">The sequence shown here is derived from an EMBL/GenBank/DDBJ whole genome shotgun (WGS) entry which is preliminary data.</text>
</comment>
<dbReference type="PROSITE" id="PS50930">
    <property type="entry name" value="HTH_LYTTR"/>
    <property type="match status" value="1"/>
</dbReference>
<dbReference type="GO" id="GO:0003677">
    <property type="term" value="F:DNA binding"/>
    <property type="evidence" value="ECO:0007669"/>
    <property type="project" value="InterPro"/>
</dbReference>
<feature type="compositionally biased region" description="Low complexity" evidence="1">
    <location>
        <begin position="155"/>
        <end position="164"/>
    </location>
</feature>
<sequence length="280" mass="29884">MREFVRRLLIGMGVCASVGVVLAFLGPFGSYAVQSLGERLIYWVGVICAGYLVFLPVIPVTVRISEKLDLWLWPLITVATAVMAVPMTYVVAMLTGGGLAALGMPLGRFAAGYPNVLMIGLGMQAIFWWLYRERPETVPFADAGPASPEDRAGVAADSDADSASLAMPRENSGSAPDVPLLERVRASAPGDILALESEDHYVRVHGAAGEDMILMRLDDAVREMGATPGCRVHRSWWVAAHGVAEAVRDGRSAVLTLTNGTRVPVARARTADARAAGLLR</sequence>
<evidence type="ECO:0000259" key="3">
    <source>
        <dbReference type="PROSITE" id="PS50930"/>
    </source>
</evidence>
<dbReference type="InterPro" id="IPR007492">
    <property type="entry name" value="LytTR_DNA-bd_dom"/>
</dbReference>
<proteinExistence type="predicted"/>
<feature type="transmembrane region" description="Helical" evidence="2">
    <location>
        <begin position="7"/>
        <end position="28"/>
    </location>
</feature>
<feature type="transmembrane region" description="Helical" evidence="2">
    <location>
        <begin position="40"/>
        <end position="58"/>
    </location>
</feature>
<keyword evidence="2" id="KW-0472">Membrane</keyword>
<accession>A0A219B243</accession>
<feature type="transmembrane region" description="Helical" evidence="2">
    <location>
        <begin position="70"/>
        <end position="92"/>
    </location>
</feature>
<keyword evidence="5" id="KW-1185">Reference proteome</keyword>
<dbReference type="OrthoDB" id="7028951at2"/>
<keyword evidence="2" id="KW-0812">Transmembrane</keyword>
<protein>
    <recommendedName>
        <fullName evidence="3">HTH LytTR-type domain-containing protein</fullName>
    </recommendedName>
</protein>
<reference evidence="5" key="1">
    <citation type="submission" date="2017-05" db="EMBL/GenBank/DDBJ databases">
        <authorList>
            <person name="Lin X."/>
        </authorList>
    </citation>
    <scope>NUCLEOTIDE SEQUENCE [LARGE SCALE GENOMIC DNA]</scope>
    <source>
        <strain evidence="5">JLT2012</strain>
    </source>
</reference>
<dbReference type="Pfam" id="PF04397">
    <property type="entry name" value="LytTR"/>
    <property type="match status" value="1"/>
</dbReference>
<evidence type="ECO:0000256" key="2">
    <source>
        <dbReference type="SAM" id="Phobius"/>
    </source>
</evidence>
<evidence type="ECO:0000313" key="5">
    <source>
        <dbReference type="Proteomes" id="UP000198462"/>
    </source>
</evidence>
<dbReference type="AlphaFoldDB" id="A0A219B243"/>
<evidence type="ECO:0000313" key="4">
    <source>
        <dbReference type="EMBL" id="OWV32196.1"/>
    </source>
</evidence>
<dbReference type="SMART" id="SM00850">
    <property type="entry name" value="LytTR"/>
    <property type="match status" value="1"/>
</dbReference>